<proteinExistence type="predicted"/>
<reference evidence="3" key="1">
    <citation type="submission" date="2019-05" db="EMBL/GenBank/DDBJ databases">
        <title>Complete genome sequencing of Absiella argi strain JCM 30884.</title>
        <authorList>
            <person name="Sakamoto M."/>
            <person name="Murakami T."/>
            <person name="Mori H."/>
        </authorList>
    </citation>
    <scope>NUCLEOTIDE SEQUENCE [LARGE SCALE GENOMIC DNA]</scope>
    <source>
        <strain evidence="3">JCM 30884</strain>
    </source>
</reference>
<dbReference type="EMBL" id="AP019695">
    <property type="protein sequence ID" value="BBK21737.1"/>
    <property type="molecule type" value="Genomic_DNA"/>
</dbReference>
<dbReference type="PROSITE" id="PS51257">
    <property type="entry name" value="PROKAR_LIPOPROTEIN"/>
    <property type="match status" value="1"/>
</dbReference>
<feature type="chain" id="PRO_5026989991" description="Lipoprotein" evidence="1">
    <location>
        <begin position="24"/>
        <end position="188"/>
    </location>
</feature>
<name>A0A6N4TGA0_9FIRM</name>
<dbReference type="Proteomes" id="UP000464754">
    <property type="component" value="Chromosome"/>
</dbReference>
<evidence type="ECO:0008006" key="4">
    <source>
        <dbReference type="Google" id="ProtNLM"/>
    </source>
</evidence>
<protein>
    <recommendedName>
        <fullName evidence="4">Lipoprotein</fullName>
    </recommendedName>
</protein>
<evidence type="ECO:0000313" key="2">
    <source>
        <dbReference type="EMBL" id="BBK21737.1"/>
    </source>
</evidence>
<keyword evidence="1" id="KW-0732">Signal</keyword>
<dbReference type="KEGG" id="aarg:Aargi30884_06400"/>
<sequence length="188" mass="21196">MHRLCLVFLCLLLVLTGCSSSNSKEIESIKIYESYIDAVANNKGIESKNIPFDYKMHVYKQKDNTYKYEIEISNPQVAMYNIQAIAVDQEVDSNNSVYPCLGLLGDDADMQYNMIPYQAYGKKGFISGFVLDSISKSDQFSINVMVTWKDASLRNTSRVFFNCNYAQEKGDNAKGVKETSDSGQSKVH</sequence>
<organism evidence="2 3">
    <name type="scientific">Amedibacterium intestinale</name>
    <dbReference type="NCBI Taxonomy" id="2583452"/>
    <lineage>
        <taxon>Bacteria</taxon>
        <taxon>Bacillati</taxon>
        <taxon>Bacillota</taxon>
        <taxon>Erysipelotrichia</taxon>
        <taxon>Erysipelotrichales</taxon>
        <taxon>Erysipelotrichaceae</taxon>
        <taxon>Amedibacterium</taxon>
    </lineage>
</organism>
<dbReference type="RefSeq" id="WP_115714939.1">
    <property type="nucleotide sequence ID" value="NZ_AP019695.1"/>
</dbReference>
<evidence type="ECO:0000313" key="3">
    <source>
        <dbReference type="Proteomes" id="UP000464754"/>
    </source>
</evidence>
<feature type="signal peptide" evidence="1">
    <location>
        <begin position="1"/>
        <end position="23"/>
    </location>
</feature>
<gene>
    <name evidence="2" type="ORF">Aargi30884_06400</name>
</gene>
<keyword evidence="3" id="KW-1185">Reference proteome</keyword>
<evidence type="ECO:0000256" key="1">
    <source>
        <dbReference type="SAM" id="SignalP"/>
    </source>
</evidence>
<accession>A0A6N4TGA0</accession>
<dbReference type="AlphaFoldDB" id="A0A6N4TGA0"/>